<dbReference type="Pfam" id="PF21997">
    <property type="entry name" value="DUF6928"/>
    <property type="match status" value="1"/>
</dbReference>
<name>A0ABW2QI80_9MICO</name>
<gene>
    <name evidence="1" type="ORF">ACFQQL_17540</name>
</gene>
<organism evidence="1 2">
    <name type="scientific">Georgenia alba</name>
    <dbReference type="NCBI Taxonomy" id="2233858"/>
    <lineage>
        <taxon>Bacteria</taxon>
        <taxon>Bacillati</taxon>
        <taxon>Actinomycetota</taxon>
        <taxon>Actinomycetes</taxon>
        <taxon>Micrococcales</taxon>
        <taxon>Bogoriellaceae</taxon>
        <taxon>Georgenia</taxon>
    </lineage>
</organism>
<evidence type="ECO:0000313" key="2">
    <source>
        <dbReference type="Proteomes" id="UP001596455"/>
    </source>
</evidence>
<dbReference type="RefSeq" id="WP_382396453.1">
    <property type="nucleotide sequence ID" value="NZ_JBHTCQ010000004.1"/>
</dbReference>
<evidence type="ECO:0000313" key="1">
    <source>
        <dbReference type="EMBL" id="MFC7406928.1"/>
    </source>
</evidence>
<sequence>MSLSIVCALSPGAPGEDMVRHPAGGPEAAQEAMSRLYPGRRYVLSGPADPEAEFVAVQTYGPTVLLVGDDGYKATLPDGWGRFVYSYESTAMAAEFEIDTPTLQRTVAMSPGVVEMTTGEPLPFEAPFVQDGAAAGDADTEGLGIAAARWMFGYEVTSADPVDWIAFEGTPTQVLRVTSPNGDLHILQPAAV</sequence>
<dbReference type="EMBL" id="JBHTCQ010000004">
    <property type="protein sequence ID" value="MFC7406928.1"/>
    <property type="molecule type" value="Genomic_DNA"/>
</dbReference>
<proteinExistence type="predicted"/>
<protein>
    <submittedName>
        <fullName evidence="1">DUF6928 family protein</fullName>
    </submittedName>
</protein>
<reference evidence="2" key="1">
    <citation type="journal article" date="2019" name="Int. J. Syst. Evol. Microbiol.">
        <title>The Global Catalogue of Microorganisms (GCM) 10K type strain sequencing project: providing services to taxonomists for standard genome sequencing and annotation.</title>
        <authorList>
            <consortium name="The Broad Institute Genomics Platform"/>
            <consortium name="The Broad Institute Genome Sequencing Center for Infectious Disease"/>
            <person name="Wu L."/>
            <person name="Ma J."/>
        </authorList>
    </citation>
    <scope>NUCLEOTIDE SEQUENCE [LARGE SCALE GENOMIC DNA]</scope>
    <source>
        <strain evidence="2">JCM 1490</strain>
    </source>
</reference>
<keyword evidence="2" id="KW-1185">Reference proteome</keyword>
<dbReference type="InterPro" id="IPR053847">
    <property type="entry name" value="DUF6928"/>
</dbReference>
<comment type="caution">
    <text evidence="1">The sequence shown here is derived from an EMBL/GenBank/DDBJ whole genome shotgun (WGS) entry which is preliminary data.</text>
</comment>
<accession>A0ABW2QI80</accession>
<dbReference type="Proteomes" id="UP001596455">
    <property type="component" value="Unassembled WGS sequence"/>
</dbReference>